<reference evidence="8" key="1">
    <citation type="journal article" date="2014" name="Front. Microbiol.">
        <title>High frequency of phylogenetically diverse reductive dehalogenase-homologous genes in deep subseafloor sedimentary metagenomes.</title>
        <authorList>
            <person name="Kawai M."/>
            <person name="Futagami T."/>
            <person name="Toyoda A."/>
            <person name="Takaki Y."/>
            <person name="Nishi S."/>
            <person name="Hori S."/>
            <person name="Arai W."/>
            <person name="Tsubouchi T."/>
            <person name="Morono Y."/>
            <person name="Uchiyama I."/>
            <person name="Ito T."/>
            <person name="Fujiyama A."/>
            <person name="Inagaki F."/>
            <person name="Takami H."/>
        </authorList>
    </citation>
    <scope>NUCLEOTIDE SEQUENCE</scope>
    <source>
        <strain evidence="8">Expedition CK06-06</strain>
    </source>
</reference>
<sequence length="185" mass="20952">MFGRLVIGHPLYNHNFLEKLRVMKKNLIVIAGNCILETKVTATKTAEVLKNLSEKFGFDCVFKASFKKDNRSSVDYFVGLPIEEAIDIFDMVRQGYQLPVLTDFNNIYELKNEKLISVVDILQLPAYLCMQTELTIAMAEIGKPINIKKGQFLAPEDVGYIIDKIRSVGNVGNNDIMITERGHCF</sequence>
<dbReference type="GO" id="GO:0008676">
    <property type="term" value="F:3-deoxy-8-phosphooctulonate synthase activity"/>
    <property type="evidence" value="ECO:0007669"/>
    <property type="project" value="UniProtKB-EC"/>
</dbReference>
<comment type="caution">
    <text evidence="8">The sequence shown here is derived from an EMBL/GenBank/DDBJ whole genome shotgun (WGS) entry which is preliminary data.</text>
</comment>
<protein>
    <recommendedName>
        <fullName evidence="3">3-deoxy-8-phosphooctulonate synthase</fullName>
        <ecNumber evidence="3">2.5.1.55</ecNumber>
    </recommendedName>
</protein>
<dbReference type="Gene3D" id="3.20.20.70">
    <property type="entry name" value="Aldolase class I"/>
    <property type="match status" value="1"/>
</dbReference>
<comment type="similarity">
    <text evidence="2">Belongs to the KdsA family.</text>
</comment>
<dbReference type="GO" id="GO:0005737">
    <property type="term" value="C:cytoplasm"/>
    <property type="evidence" value="ECO:0007669"/>
    <property type="project" value="UniProtKB-SubCell"/>
</dbReference>
<evidence type="ECO:0000256" key="1">
    <source>
        <dbReference type="ARBA" id="ARBA00004496"/>
    </source>
</evidence>
<evidence type="ECO:0000259" key="7">
    <source>
        <dbReference type="Pfam" id="PF00793"/>
    </source>
</evidence>
<organism evidence="8">
    <name type="scientific">marine sediment metagenome</name>
    <dbReference type="NCBI Taxonomy" id="412755"/>
    <lineage>
        <taxon>unclassified sequences</taxon>
        <taxon>metagenomes</taxon>
        <taxon>ecological metagenomes</taxon>
    </lineage>
</organism>
<dbReference type="InterPro" id="IPR006218">
    <property type="entry name" value="DAHP1/KDSA"/>
</dbReference>
<evidence type="ECO:0000313" key="8">
    <source>
        <dbReference type="EMBL" id="GAH30743.1"/>
    </source>
</evidence>
<evidence type="ECO:0000256" key="6">
    <source>
        <dbReference type="ARBA" id="ARBA00049112"/>
    </source>
</evidence>
<evidence type="ECO:0000256" key="5">
    <source>
        <dbReference type="ARBA" id="ARBA00022679"/>
    </source>
</evidence>
<feature type="domain" description="DAHP synthetase I/KDSA" evidence="7">
    <location>
        <begin position="25"/>
        <end position="185"/>
    </location>
</feature>
<dbReference type="EC" id="2.5.1.55" evidence="3"/>
<dbReference type="Pfam" id="PF00793">
    <property type="entry name" value="DAHP_synth_1"/>
    <property type="match status" value="1"/>
</dbReference>
<accession>X1GCG6</accession>
<feature type="non-terminal residue" evidence="8">
    <location>
        <position position="185"/>
    </location>
</feature>
<evidence type="ECO:0000256" key="2">
    <source>
        <dbReference type="ARBA" id="ARBA00010499"/>
    </source>
</evidence>
<keyword evidence="5" id="KW-0808">Transferase</keyword>
<gene>
    <name evidence="8" type="ORF">S03H2_03527</name>
</gene>
<keyword evidence="4" id="KW-0963">Cytoplasm</keyword>
<evidence type="ECO:0000256" key="4">
    <source>
        <dbReference type="ARBA" id="ARBA00022490"/>
    </source>
</evidence>
<name>X1GCG6_9ZZZZ</name>
<comment type="catalytic activity">
    <reaction evidence="6">
        <text>D-arabinose 5-phosphate + phosphoenolpyruvate + H2O = 3-deoxy-alpha-D-manno-2-octulosonate-8-phosphate + phosphate</text>
        <dbReference type="Rhea" id="RHEA:14053"/>
        <dbReference type="ChEBI" id="CHEBI:15377"/>
        <dbReference type="ChEBI" id="CHEBI:43474"/>
        <dbReference type="ChEBI" id="CHEBI:57693"/>
        <dbReference type="ChEBI" id="CHEBI:58702"/>
        <dbReference type="ChEBI" id="CHEBI:85985"/>
        <dbReference type="EC" id="2.5.1.55"/>
    </reaction>
</comment>
<comment type="subcellular location">
    <subcellularLocation>
        <location evidence="1">Cytoplasm</location>
    </subcellularLocation>
</comment>
<dbReference type="AlphaFoldDB" id="X1GCG6"/>
<evidence type="ECO:0000256" key="3">
    <source>
        <dbReference type="ARBA" id="ARBA00012693"/>
    </source>
</evidence>
<proteinExistence type="inferred from homology"/>
<dbReference type="SUPFAM" id="SSF51569">
    <property type="entry name" value="Aldolase"/>
    <property type="match status" value="1"/>
</dbReference>
<dbReference type="PANTHER" id="PTHR21057">
    <property type="entry name" value="PHOSPHO-2-DEHYDRO-3-DEOXYHEPTONATE ALDOLASE"/>
    <property type="match status" value="1"/>
</dbReference>
<dbReference type="InterPro" id="IPR006269">
    <property type="entry name" value="KDO8P_synthase"/>
</dbReference>
<dbReference type="EMBL" id="BARU01001310">
    <property type="protein sequence ID" value="GAH30743.1"/>
    <property type="molecule type" value="Genomic_DNA"/>
</dbReference>
<dbReference type="InterPro" id="IPR013785">
    <property type="entry name" value="Aldolase_TIM"/>
</dbReference>